<organism evidence="2 3">
    <name type="scientific">Kitasatospora herbaricolor</name>
    <dbReference type="NCBI Taxonomy" id="68217"/>
    <lineage>
        <taxon>Bacteria</taxon>
        <taxon>Bacillati</taxon>
        <taxon>Actinomycetota</taxon>
        <taxon>Actinomycetes</taxon>
        <taxon>Kitasatosporales</taxon>
        <taxon>Streptomycetaceae</taxon>
        <taxon>Kitasatospora</taxon>
    </lineage>
</organism>
<protein>
    <submittedName>
        <fullName evidence="2">Bro-N domain-containing protein</fullName>
    </submittedName>
</protein>
<evidence type="ECO:0000313" key="3">
    <source>
        <dbReference type="Proteomes" id="UP001432014"/>
    </source>
</evidence>
<gene>
    <name evidence="2" type="ORF">OG469_20485</name>
</gene>
<dbReference type="RefSeq" id="WP_329496604.1">
    <property type="nucleotide sequence ID" value="NZ_CP108460.1"/>
</dbReference>
<dbReference type="PROSITE" id="PS51750">
    <property type="entry name" value="BRO_N"/>
    <property type="match status" value="1"/>
</dbReference>
<dbReference type="SMART" id="SM01040">
    <property type="entry name" value="Bro-N"/>
    <property type="match status" value="1"/>
</dbReference>
<dbReference type="InterPro" id="IPR003497">
    <property type="entry name" value="BRO_N_domain"/>
</dbReference>
<dbReference type="Proteomes" id="UP001432014">
    <property type="component" value="Chromosome"/>
</dbReference>
<accession>A0ABZ1WA13</accession>
<name>A0ABZ1WA13_9ACTN</name>
<evidence type="ECO:0000259" key="1">
    <source>
        <dbReference type="PROSITE" id="PS51750"/>
    </source>
</evidence>
<dbReference type="Pfam" id="PF02498">
    <property type="entry name" value="Bro-N"/>
    <property type="match status" value="1"/>
</dbReference>
<dbReference type="EMBL" id="CP108482">
    <property type="protein sequence ID" value="WUS57681.1"/>
    <property type="molecule type" value="Genomic_DNA"/>
</dbReference>
<sequence length="301" mass="32719">MTTQSSALAQFDFQGHEVRVVTVDGEPWWVAADVAAVLQIARVHSAVRGLDDDEKGAHTMRTPGGDQQVSIISESGLYSLILRSRKPDAKRFRRWVTHEVLPAIRRTGRYQAEDSPASDLPAETAVIFRSVARAGLEALLALARTDPRDAAAVIAEALSRASPEQASSVLAGLRVDHDATPPAVPAQRAPSAPLWHLRIPEGAVSFSAMAEVLSCEFNRPDLSRDQLFTIARDARLLQPLAAPYSGNTLTDPRLSTLFVIRRIAGASHGWPCTHHYQPLALPPGLMIMRQLVAQDIDRGAL</sequence>
<keyword evidence="3" id="KW-1185">Reference proteome</keyword>
<feature type="domain" description="Bro-N" evidence="1">
    <location>
        <begin position="1"/>
        <end position="108"/>
    </location>
</feature>
<dbReference type="PANTHER" id="PTHR36180:SF2">
    <property type="entry name" value="BRO FAMILY PROTEIN"/>
    <property type="match status" value="1"/>
</dbReference>
<proteinExistence type="predicted"/>
<reference evidence="2 3" key="1">
    <citation type="submission" date="2022-10" db="EMBL/GenBank/DDBJ databases">
        <title>The complete genomes of actinobacterial strains from the NBC collection.</title>
        <authorList>
            <person name="Joergensen T.S."/>
            <person name="Alvarez Arevalo M."/>
            <person name="Sterndorff E.B."/>
            <person name="Faurdal D."/>
            <person name="Vuksanovic O."/>
            <person name="Mourched A.-S."/>
            <person name="Charusanti P."/>
            <person name="Shaw S."/>
            <person name="Blin K."/>
            <person name="Weber T."/>
        </authorList>
    </citation>
    <scope>NUCLEOTIDE SEQUENCE [LARGE SCALE GENOMIC DNA]</scope>
    <source>
        <strain evidence="2 3">NBC_01247</strain>
    </source>
</reference>
<evidence type="ECO:0000313" key="2">
    <source>
        <dbReference type="EMBL" id="WUS57681.1"/>
    </source>
</evidence>
<dbReference type="PANTHER" id="PTHR36180">
    <property type="entry name" value="DNA-BINDING PROTEIN-RELATED-RELATED"/>
    <property type="match status" value="1"/>
</dbReference>